<reference evidence="4 5" key="1">
    <citation type="submission" date="2020-08" db="EMBL/GenBank/DDBJ databases">
        <title>Functional genomics of gut bacteria from endangered species of beetles.</title>
        <authorList>
            <person name="Carlos-Shanley C."/>
        </authorList>
    </citation>
    <scope>NUCLEOTIDE SEQUENCE [LARGE SCALE GENOMIC DNA]</scope>
    <source>
        <strain evidence="4 5">S00202</strain>
    </source>
</reference>
<feature type="compositionally biased region" description="Low complexity" evidence="2">
    <location>
        <begin position="195"/>
        <end position="204"/>
    </location>
</feature>
<name>A0A7X0EQU8_9PSED</name>
<keyword evidence="3" id="KW-0812">Transmembrane</keyword>
<evidence type="ECO:0000256" key="3">
    <source>
        <dbReference type="SAM" id="Phobius"/>
    </source>
</evidence>
<proteinExistence type="predicted"/>
<dbReference type="AlphaFoldDB" id="A0A7X0EQU8"/>
<feature type="transmembrane region" description="Helical" evidence="3">
    <location>
        <begin position="30"/>
        <end position="52"/>
    </location>
</feature>
<keyword evidence="3" id="KW-0472">Membrane</keyword>
<dbReference type="EMBL" id="JACHLL010000001">
    <property type="protein sequence ID" value="MBB6340652.1"/>
    <property type="molecule type" value="Genomic_DNA"/>
</dbReference>
<keyword evidence="3" id="KW-1133">Transmembrane helix</keyword>
<dbReference type="RefSeq" id="WP_184680804.1">
    <property type="nucleotide sequence ID" value="NZ_JACHLL010000001.1"/>
</dbReference>
<keyword evidence="1" id="KW-0175">Coiled coil</keyword>
<evidence type="ECO:0000313" key="4">
    <source>
        <dbReference type="EMBL" id="MBB6340652.1"/>
    </source>
</evidence>
<evidence type="ECO:0000256" key="1">
    <source>
        <dbReference type="SAM" id="Coils"/>
    </source>
</evidence>
<sequence length="204" mass="22761">MKEQEEASDSSLSEEERIELLEHEEKSDRIWLWVVSLVGGFALLVWLVMSLISSLGVESEVLSVDNVQAMEQRVATLEKSVERLERLVAMQDEQLASLKANQFTGLHAPIDDKSSVGRVSLVLQAQEKDYQQVMDGLKNGMRDLANMLPGSRSWLSDYSEAIDQAQVSSRKRVTELQKWSLEAKGELPARPTPLAPQAQTPATP</sequence>
<accession>A0A7X0EQU8</accession>
<keyword evidence="5" id="KW-1185">Reference proteome</keyword>
<gene>
    <name evidence="4" type="ORF">HNP49_000802</name>
</gene>
<feature type="region of interest" description="Disordered" evidence="2">
    <location>
        <begin position="182"/>
        <end position="204"/>
    </location>
</feature>
<feature type="coiled-coil region" evidence="1">
    <location>
        <begin position="67"/>
        <end position="101"/>
    </location>
</feature>
<organism evidence="4 5">
    <name type="scientific">Pseudomonas fluvialis</name>
    <dbReference type="NCBI Taxonomy" id="1793966"/>
    <lineage>
        <taxon>Bacteria</taxon>
        <taxon>Pseudomonadati</taxon>
        <taxon>Pseudomonadota</taxon>
        <taxon>Gammaproteobacteria</taxon>
        <taxon>Pseudomonadales</taxon>
        <taxon>Pseudomonadaceae</taxon>
        <taxon>Pseudomonas</taxon>
    </lineage>
</organism>
<comment type="caution">
    <text evidence="4">The sequence shown here is derived from an EMBL/GenBank/DDBJ whole genome shotgun (WGS) entry which is preliminary data.</text>
</comment>
<protein>
    <submittedName>
        <fullName evidence="4">Uncharacterized small protein (DUF1192 family)</fullName>
    </submittedName>
</protein>
<evidence type="ECO:0000313" key="5">
    <source>
        <dbReference type="Proteomes" id="UP000557193"/>
    </source>
</evidence>
<dbReference type="Proteomes" id="UP000557193">
    <property type="component" value="Unassembled WGS sequence"/>
</dbReference>
<evidence type="ECO:0000256" key="2">
    <source>
        <dbReference type="SAM" id="MobiDB-lite"/>
    </source>
</evidence>